<dbReference type="GO" id="GO:0001682">
    <property type="term" value="P:tRNA 5'-leader removal"/>
    <property type="evidence" value="ECO:0007669"/>
    <property type="project" value="InterPro"/>
</dbReference>
<keyword evidence="3" id="KW-0539">Nucleus</keyword>
<dbReference type="STRING" id="708197.A0A166YUI5"/>
<evidence type="ECO:0000256" key="2">
    <source>
        <dbReference type="ARBA" id="ARBA00022694"/>
    </source>
</evidence>
<dbReference type="Pfam" id="PF12328">
    <property type="entry name" value="Rpp20"/>
    <property type="match status" value="1"/>
</dbReference>
<dbReference type="GO" id="GO:0000171">
    <property type="term" value="F:ribonuclease MRP activity"/>
    <property type="evidence" value="ECO:0007669"/>
    <property type="project" value="TreeGrafter"/>
</dbReference>
<reference evidence="5 6" key="1">
    <citation type="submission" date="2015-06" db="EMBL/GenBank/DDBJ databases">
        <title>Survival trade-offs in plant roots during colonization by closely related pathogenic and mutualistic fungi.</title>
        <authorList>
            <person name="Hacquard S."/>
            <person name="Kracher B."/>
            <person name="Hiruma K."/>
            <person name="Weinman A."/>
            <person name="Muench P."/>
            <person name="Garrido Oter R."/>
            <person name="Ver Loren van Themaat E."/>
            <person name="Dallerey J.-F."/>
            <person name="Damm U."/>
            <person name="Henrissat B."/>
            <person name="Lespinet O."/>
            <person name="Thon M."/>
            <person name="Kemen E."/>
            <person name="McHardy A.C."/>
            <person name="Schulze-Lefert P."/>
            <person name="O'Connell R.J."/>
        </authorList>
    </citation>
    <scope>NUCLEOTIDE SEQUENCE [LARGE SCALE GENOMIC DNA]</scope>
    <source>
        <strain evidence="5 6">0861</strain>
    </source>
</reference>
<dbReference type="InterPro" id="IPR014612">
    <property type="entry name" value="Pop7/Rpp20"/>
</dbReference>
<organism evidence="5 6">
    <name type="scientific">Colletotrichum tofieldiae</name>
    <dbReference type="NCBI Taxonomy" id="708197"/>
    <lineage>
        <taxon>Eukaryota</taxon>
        <taxon>Fungi</taxon>
        <taxon>Dikarya</taxon>
        <taxon>Ascomycota</taxon>
        <taxon>Pezizomycotina</taxon>
        <taxon>Sordariomycetes</taxon>
        <taxon>Hypocreomycetidae</taxon>
        <taxon>Glomerellales</taxon>
        <taxon>Glomerellaceae</taxon>
        <taxon>Colletotrichum</taxon>
        <taxon>Colletotrichum spaethianum species complex</taxon>
    </lineage>
</organism>
<gene>
    <name evidence="5" type="ORF">CT0861_05872</name>
</gene>
<dbReference type="GO" id="GO:0006364">
    <property type="term" value="P:rRNA processing"/>
    <property type="evidence" value="ECO:0007669"/>
    <property type="project" value="TreeGrafter"/>
</dbReference>
<dbReference type="GO" id="GO:0003723">
    <property type="term" value="F:RNA binding"/>
    <property type="evidence" value="ECO:0007669"/>
    <property type="project" value="TreeGrafter"/>
</dbReference>
<evidence type="ECO:0000313" key="5">
    <source>
        <dbReference type="EMBL" id="KZL78069.1"/>
    </source>
</evidence>
<proteinExistence type="predicted"/>
<sequence length="201" mass="21839">MAPTRSPTQGQAGKDGSRQNRQPKVEKLPRLPQGEPNPPPRSSSTEPRIPPNTSPGSKIQKRALARPQQPVSSKSKYICVGTKCSFMSVVSRVRAQLDKSLKHNAPSTRGLNLNQRVDLLHRDNGTKGGDGEAVVLGAGKAIEKVLAVAAWFTEQSDCAVEVRTKTVRVVDDVVLEGEGEGFEDESRVRKLSGLEVIVRLR</sequence>
<dbReference type="Proteomes" id="UP000076552">
    <property type="component" value="Unassembled WGS sequence"/>
</dbReference>
<evidence type="ECO:0000313" key="6">
    <source>
        <dbReference type="Proteomes" id="UP000076552"/>
    </source>
</evidence>
<feature type="compositionally biased region" description="Basic and acidic residues" evidence="4">
    <location>
        <begin position="15"/>
        <end position="29"/>
    </location>
</feature>
<dbReference type="InterPro" id="IPR020241">
    <property type="entry name" value="RNase_P/MRP_Pop7_fungi"/>
</dbReference>
<dbReference type="EMBL" id="LFIV01000004">
    <property type="protein sequence ID" value="KZL78069.1"/>
    <property type="molecule type" value="Genomic_DNA"/>
</dbReference>
<dbReference type="AlphaFoldDB" id="A0A166YUI5"/>
<evidence type="ECO:0000256" key="1">
    <source>
        <dbReference type="ARBA" id="ARBA00004123"/>
    </source>
</evidence>
<feature type="region of interest" description="Disordered" evidence="4">
    <location>
        <begin position="1"/>
        <end position="72"/>
    </location>
</feature>
<evidence type="ECO:0000256" key="3">
    <source>
        <dbReference type="ARBA" id="ARBA00023242"/>
    </source>
</evidence>
<dbReference type="Gene3D" id="3.30.110.20">
    <property type="entry name" value="Alba-like domain"/>
    <property type="match status" value="1"/>
</dbReference>
<dbReference type="GO" id="GO:0005655">
    <property type="term" value="C:nucleolar ribonuclease P complex"/>
    <property type="evidence" value="ECO:0007669"/>
    <property type="project" value="InterPro"/>
</dbReference>
<accession>A0A166YUI5</accession>
<dbReference type="GO" id="GO:0000172">
    <property type="term" value="C:ribonuclease MRP complex"/>
    <property type="evidence" value="ECO:0007669"/>
    <property type="project" value="InterPro"/>
</dbReference>
<dbReference type="GO" id="GO:0000294">
    <property type="term" value="P:nuclear-transcribed mRNA catabolic process, RNase MRP-dependent"/>
    <property type="evidence" value="ECO:0007669"/>
    <property type="project" value="TreeGrafter"/>
</dbReference>
<evidence type="ECO:0000256" key="4">
    <source>
        <dbReference type="SAM" id="MobiDB-lite"/>
    </source>
</evidence>
<name>A0A166YUI5_9PEZI</name>
<dbReference type="PANTHER" id="PTHR28256:SF1">
    <property type="entry name" value="RIBONUCLEASES P_MRP PROTEIN SUBUNIT POP7"/>
    <property type="match status" value="1"/>
</dbReference>
<feature type="compositionally biased region" description="Polar residues" evidence="4">
    <location>
        <begin position="1"/>
        <end position="11"/>
    </location>
</feature>
<dbReference type="InterPro" id="IPR036882">
    <property type="entry name" value="Alba-like_dom_sf"/>
</dbReference>
<dbReference type="GO" id="GO:0034965">
    <property type="term" value="P:intronic box C/D snoRNA processing"/>
    <property type="evidence" value="ECO:0007669"/>
    <property type="project" value="TreeGrafter"/>
</dbReference>
<keyword evidence="2" id="KW-0819">tRNA processing</keyword>
<dbReference type="GO" id="GO:0004526">
    <property type="term" value="F:ribonuclease P activity"/>
    <property type="evidence" value="ECO:0007669"/>
    <property type="project" value="TreeGrafter"/>
</dbReference>
<protein>
    <submittedName>
        <fullName evidence="5">Ribonuclease P subunit POP7</fullName>
    </submittedName>
</protein>
<dbReference type="PANTHER" id="PTHR28256">
    <property type="entry name" value="RIBONUCLEASES P/MRP PROTEIN SUBUNIT POP7"/>
    <property type="match status" value="1"/>
</dbReference>
<comment type="caution">
    <text evidence="5">The sequence shown here is derived from an EMBL/GenBank/DDBJ whole genome shotgun (WGS) entry which is preliminary data.</text>
</comment>
<comment type="subcellular location">
    <subcellularLocation>
        <location evidence="1">Nucleus</location>
    </subcellularLocation>
</comment>
<keyword evidence="6" id="KW-1185">Reference proteome</keyword>